<evidence type="ECO:0000313" key="3">
    <source>
        <dbReference type="Proteomes" id="UP000672097"/>
    </source>
</evidence>
<organism evidence="2 3">
    <name type="scientific">Ideonella paludis</name>
    <dbReference type="NCBI Taxonomy" id="1233411"/>
    <lineage>
        <taxon>Bacteria</taxon>
        <taxon>Pseudomonadati</taxon>
        <taxon>Pseudomonadota</taxon>
        <taxon>Betaproteobacteria</taxon>
        <taxon>Burkholderiales</taxon>
        <taxon>Sphaerotilaceae</taxon>
        <taxon>Ideonella</taxon>
    </lineage>
</organism>
<comment type="caution">
    <text evidence="2">The sequence shown here is derived from an EMBL/GenBank/DDBJ whole genome shotgun (WGS) entry which is preliminary data.</text>
</comment>
<dbReference type="RefSeq" id="WP_210810006.1">
    <property type="nucleotide sequence ID" value="NZ_JAGQDG010000005.1"/>
</dbReference>
<dbReference type="PANTHER" id="PTHR42852:SF18">
    <property type="entry name" value="CHROMOSOME UNDETERMINED SCAFFOLD_47, WHOLE GENOME SHOTGUN SEQUENCE"/>
    <property type="match status" value="1"/>
</dbReference>
<dbReference type="PROSITE" id="PS51257">
    <property type="entry name" value="PROKAR_LIPOPROTEIN"/>
    <property type="match status" value="1"/>
</dbReference>
<dbReference type="SUPFAM" id="SSF52833">
    <property type="entry name" value="Thioredoxin-like"/>
    <property type="match status" value="1"/>
</dbReference>
<evidence type="ECO:0000313" key="2">
    <source>
        <dbReference type="EMBL" id="MBQ0936644.1"/>
    </source>
</evidence>
<feature type="domain" description="Thioredoxin" evidence="1">
    <location>
        <begin position="27"/>
        <end position="167"/>
    </location>
</feature>
<dbReference type="Gene3D" id="3.40.30.10">
    <property type="entry name" value="Glutaredoxin"/>
    <property type="match status" value="1"/>
</dbReference>
<dbReference type="PANTHER" id="PTHR42852">
    <property type="entry name" value="THIOL:DISULFIDE INTERCHANGE PROTEIN DSBE"/>
    <property type="match status" value="1"/>
</dbReference>
<name>A0ABS5E008_9BURK</name>
<dbReference type="InterPro" id="IPR013740">
    <property type="entry name" value="Redoxin"/>
</dbReference>
<dbReference type="InterPro" id="IPR013766">
    <property type="entry name" value="Thioredoxin_domain"/>
</dbReference>
<evidence type="ECO:0000259" key="1">
    <source>
        <dbReference type="PROSITE" id="PS51352"/>
    </source>
</evidence>
<dbReference type="EMBL" id="JAGQDG010000005">
    <property type="protein sequence ID" value="MBQ0936644.1"/>
    <property type="molecule type" value="Genomic_DNA"/>
</dbReference>
<sequence length="168" mass="18024">MDRRRHLASCAGLLATACTGGMILSGCSSRESAPDVAITLLDGSSHAVTAQKGKVTLVNFWATSCTSCVKEMPELVSTFEKYKGQGYQTYAVAMSYDTPAFVSNFAQTRQLPFHVAMDSSGAVAKAFGDVRLTPTSILIDKQGRIVKRYVGPPDFAALHKQIEELLAA</sequence>
<gene>
    <name evidence="2" type="ORF">KAK11_15000</name>
</gene>
<accession>A0ABS5E008</accession>
<dbReference type="InterPro" id="IPR050553">
    <property type="entry name" value="Thioredoxin_ResA/DsbE_sf"/>
</dbReference>
<dbReference type="CDD" id="cd02966">
    <property type="entry name" value="TlpA_like_family"/>
    <property type="match status" value="1"/>
</dbReference>
<proteinExistence type="predicted"/>
<dbReference type="PROSITE" id="PS51352">
    <property type="entry name" value="THIOREDOXIN_2"/>
    <property type="match status" value="1"/>
</dbReference>
<keyword evidence="3" id="KW-1185">Reference proteome</keyword>
<dbReference type="InterPro" id="IPR036249">
    <property type="entry name" value="Thioredoxin-like_sf"/>
</dbReference>
<dbReference type="Proteomes" id="UP000672097">
    <property type="component" value="Unassembled WGS sequence"/>
</dbReference>
<dbReference type="Pfam" id="PF08534">
    <property type="entry name" value="Redoxin"/>
    <property type="match status" value="1"/>
</dbReference>
<reference evidence="2 3" key="1">
    <citation type="submission" date="2021-04" db="EMBL/GenBank/DDBJ databases">
        <title>The genome sequence of type strain Ideonella paludis KCTC 32238.</title>
        <authorList>
            <person name="Liu Y."/>
        </authorList>
    </citation>
    <scope>NUCLEOTIDE SEQUENCE [LARGE SCALE GENOMIC DNA]</scope>
    <source>
        <strain evidence="2 3">KCTC 32238</strain>
    </source>
</reference>
<protein>
    <submittedName>
        <fullName evidence="2">TlpA family protein disulfide reductase</fullName>
    </submittedName>
</protein>